<comment type="caution">
    <text evidence="2">The sequence shown here is derived from an EMBL/GenBank/DDBJ whole genome shotgun (WGS) entry which is preliminary data.</text>
</comment>
<evidence type="ECO:0000313" key="2">
    <source>
        <dbReference type="EMBL" id="KAJ9647626.1"/>
    </source>
</evidence>
<proteinExistence type="predicted"/>
<dbReference type="Pfam" id="PF12697">
    <property type="entry name" value="Abhydrolase_6"/>
    <property type="match status" value="1"/>
</dbReference>
<name>A0AA38YFT5_9EURO</name>
<dbReference type="PANTHER" id="PTHR37017">
    <property type="entry name" value="AB HYDROLASE-1 DOMAIN-CONTAINING PROTEIN-RELATED"/>
    <property type="match status" value="1"/>
</dbReference>
<dbReference type="PANTHER" id="PTHR37017:SF11">
    <property type="entry name" value="ESTERASE_LIPASE_THIOESTERASE DOMAIN-CONTAINING PROTEIN"/>
    <property type="match status" value="1"/>
</dbReference>
<dbReference type="AlphaFoldDB" id="A0AA38YFT5"/>
<dbReference type="SUPFAM" id="SSF53474">
    <property type="entry name" value="alpha/beta-Hydrolases"/>
    <property type="match status" value="1"/>
</dbReference>
<reference evidence="2" key="1">
    <citation type="submission" date="2022-10" db="EMBL/GenBank/DDBJ databases">
        <title>Culturing micro-colonial fungi from biological soil crusts in the Mojave desert and describing Neophaeococcomyces mojavensis, and introducing the new genera and species Taxawa tesnikishii.</title>
        <authorList>
            <person name="Kurbessoian T."/>
            <person name="Stajich J.E."/>
        </authorList>
    </citation>
    <scope>NUCLEOTIDE SEQUENCE</scope>
    <source>
        <strain evidence="2">TK_35</strain>
    </source>
</reference>
<organism evidence="2 3">
    <name type="scientific">Knufia peltigerae</name>
    <dbReference type="NCBI Taxonomy" id="1002370"/>
    <lineage>
        <taxon>Eukaryota</taxon>
        <taxon>Fungi</taxon>
        <taxon>Dikarya</taxon>
        <taxon>Ascomycota</taxon>
        <taxon>Pezizomycotina</taxon>
        <taxon>Eurotiomycetes</taxon>
        <taxon>Chaetothyriomycetidae</taxon>
        <taxon>Chaetothyriales</taxon>
        <taxon>Trichomeriaceae</taxon>
        <taxon>Knufia</taxon>
    </lineage>
</organism>
<protein>
    <recommendedName>
        <fullName evidence="1">AB hydrolase-1 domain-containing protein</fullName>
    </recommendedName>
</protein>
<dbReference type="Gene3D" id="3.40.50.1820">
    <property type="entry name" value="alpha/beta hydrolase"/>
    <property type="match status" value="1"/>
</dbReference>
<dbReference type="InterPro" id="IPR052897">
    <property type="entry name" value="Sec-Metab_Biosynth_Hydrolase"/>
</dbReference>
<gene>
    <name evidence="2" type="ORF">H2204_000256</name>
</gene>
<feature type="domain" description="AB hydrolase-1" evidence="1">
    <location>
        <begin position="6"/>
        <end position="247"/>
    </location>
</feature>
<accession>A0AA38YFT5</accession>
<dbReference type="InterPro" id="IPR029058">
    <property type="entry name" value="AB_hydrolase_fold"/>
</dbReference>
<dbReference type="InterPro" id="IPR000073">
    <property type="entry name" value="AB_hydrolase_1"/>
</dbReference>
<evidence type="ECO:0000313" key="3">
    <source>
        <dbReference type="Proteomes" id="UP001172681"/>
    </source>
</evidence>
<dbReference type="Proteomes" id="UP001172681">
    <property type="component" value="Unassembled WGS sequence"/>
</dbReference>
<evidence type="ECO:0000259" key="1">
    <source>
        <dbReference type="Pfam" id="PF12697"/>
    </source>
</evidence>
<keyword evidence="3" id="KW-1185">Reference proteome</keyword>
<dbReference type="EMBL" id="JAPDRN010000001">
    <property type="protein sequence ID" value="KAJ9647626.1"/>
    <property type="molecule type" value="Genomic_DNA"/>
</dbReference>
<sequence>MTKPVLLLVPGAWHEPSCFSLLATYLVKHGYVVEGISLPSVNSSPPHPNFDGDVDAIASTIQKHADQGSDIVVFFHSYGGIPGSSACRGLLKSDRDARGKPGGVTHLIFCAAHAVDEGVSVMDNLGGEPLPWFNLSEDRKRSVLADEMSAELFYNDIDDDEVLAELVRNVKPQSYGAFWSKSTYAAWMDVDSTYVHCERDKAMPVGYQRRMVADGRRAVEERGAKGRMHHVTLDAGHSPFVSRPEEVGMIVRRVAGEKV</sequence>